<evidence type="ECO:0000256" key="2">
    <source>
        <dbReference type="ARBA" id="ARBA00021080"/>
    </source>
</evidence>
<dbReference type="Proteomes" id="UP000075920">
    <property type="component" value="Unassembled WGS sequence"/>
</dbReference>
<feature type="domain" description="RRM" evidence="7">
    <location>
        <begin position="71"/>
        <end position="149"/>
    </location>
</feature>
<organism evidence="8 9">
    <name type="scientific">Anopheles minimus</name>
    <dbReference type="NCBI Taxonomy" id="112268"/>
    <lineage>
        <taxon>Eukaryota</taxon>
        <taxon>Metazoa</taxon>
        <taxon>Ecdysozoa</taxon>
        <taxon>Arthropoda</taxon>
        <taxon>Hexapoda</taxon>
        <taxon>Insecta</taxon>
        <taxon>Pterygota</taxon>
        <taxon>Neoptera</taxon>
        <taxon>Endopterygota</taxon>
        <taxon>Diptera</taxon>
        <taxon>Nematocera</taxon>
        <taxon>Culicoidea</taxon>
        <taxon>Culicidae</taxon>
        <taxon>Anophelinae</taxon>
        <taxon>Anopheles</taxon>
    </lineage>
</organism>
<dbReference type="InterPro" id="IPR012677">
    <property type="entry name" value="Nucleotide-bd_a/b_plait_sf"/>
</dbReference>
<dbReference type="GO" id="GO:0017069">
    <property type="term" value="F:snRNA binding"/>
    <property type="evidence" value="ECO:0007669"/>
    <property type="project" value="TreeGrafter"/>
</dbReference>
<dbReference type="FunFam" id="3.30.70.330:FF:000132">
    <property type="entry name" value="Small nuclear ribonucleoprotein U11/U12 subunit 35"/>
    <property type="match status" value="1"/>
</dbReference>
<dbReference type="Gene3D" id="3.30.70.330">
    <property type="match status" value="1"/>
</dbReference>
<dbReference type="PANTHER" id="PTHR13952:SF6">
    <property type="entry name" value="U11_U12 SMALL NUCLEAR RIBONUCLEOPROTEIN 35 KDA PROTEIN"/>
    <property type="match status" value="1"/>
</dbReference>
<dbReference type="SUPFAM" id="SSF54928">
    <property type="entry name" value="RNA-binding domain, RBD"/>
    <property type="match status" value="1"/>
</dbReference>
<dbReference type="InterPro" id="IPR051183">
    <property type="entry name" value="U1_U11-U12_snRNP_70-35kDa"/>
</dbReference>
<protein>
    <recommendedName>
        <fullName evidence="2">U11/U12 small nuclear ribonucleoprotein 35 kDa protein</fullName>
    </recommendedName>
    <alternativeName>
        <fullName evidence="5">U1 snRNP-binding protein homolog</fullName>
    </alternativeName>
</protein>
<keyword evidence="4" id="KW-0539">Nucleus</keyword>
<dbReference type="GO" id="GO:0000398">
    <property type="term" value="P:mRNA splicing, via spliceosome"/>
    <property type="evidence" value="ECO:0007669"/>
    <property type="project" value="TreeGrafter"/>
</dbReference>
<proteinExistence type="predicted"/>
<comment type="subcellular location">
    <subcellularLocation>
        <location evidence="1">Nucleus</location>
    </subcellularLocation>
</comment>
<dbReference type="SMART" id="SM00360">
    <property type="entry name" value="RRM"/>
    <property type="match status" value="1"/>
</dbReference>
<evidence type="ECO:0000256" key="3">
    <source>
        <dbReference type="ARBA" id="ARBA00022884"/>
    </source>
</evidence>
<evidence type="ECO:0000256" key="5">
    <source>
        <dbReference type="ARBA" id="ARBA00031739"/>
    </source>
</evidence>
<reference evidence="9" key="1">
    <citation type="submission" date="2013-03" db="EMBL/GenBank/DDBJ databases">
        <title>The Genome Sequence of Anopheles minimus MINIMUS1.</title>
        <authorList>
            <consortium name="The Broad Institute Genomics Platform"/>
            <person name="Neafsey D.E."/>
            <person name="Walton C."/>
            <person name="Walker B."/>
            <person name="Young S.K."/>
            <person name="Zeng Q."/>
            <person name="Gargeya S."/>
            <person name="Fitzgerald M."/>
            <person name="Haas B."/>
            <person name="Abouelleil A."/>
            <person name="Allen A.W."/>
            <person name="Alvarado L."/>
            <person name="Arachchi H.M."/>
            <person name="Berlin A.M."/>
            <person name="Chapman S.B."/>
            <person name="Gainer-Dewar J."/>
            <person name="Goldberg J."/>
            <person name="Griggs A."/>
            <person name="Gujja S."/>
            <person name="Hansen M."/>
            <person name="Howarth C."/>
            <person name="Imamovic A."/>
            <person name="Ireland A."/>
            <person name="Larimer J."/>
            <person name="McCowan C."/>
            <person name="Murphy C."/>
            <person name="Pearson M."/>
            <person name="Poon T.W."/>
            <person name="Priest M."/>
            <person name="Roberts A."/>
            <person name="Saif S."/>
            <person name="Shea T."/>
            <person name="Sisk P."/>
            <person name="Sykes S."/>
            <person name="Wortman J."/>
            <person name="Nusbaum C."/>
            <person name="Birren B."/>
        </authorList>
    </citation>
    <scope>NUCLEOTIDE SEQUENCE [LARGE SCALE GENOMIC DNA]</scope>
    <source>
        <strain evidence="9">MINIMUS1</strain>
    </source>
</reference>
<evidence type="ECO:0000256" key="6">
    <source>
        <dbReference type="PROSITE-ProRule" id="PRU00176"/>
    </source>
</evidence>
<evidence type="ECO:0000256" key="1">
    <source>
        <dbReference type="ARBA" id="ARBA00004123"/>
    </source>
</evidence>
<sequence length="224" mass="25438">MEVLCSTYQTMDSGEDSPKPKRWTKYVRDVYDPVQVGSIDGTDQVPHDRALVRAINSNYRPNRKVKGNPMHTIFVGRLAHSVTEEQLRSKFTPFGTIVHTRLVTDIVTGLPRGYAFVEYSSRDEALRAIDRMHGVSIDGKEILVDEEWERRLEGWKPRRLGGGFGGRKKSQQLRFGCKVQPFRRPILETSGTGGGVSSVCEWNRRVRHRKEEPRPSRVGSDGGE</sequence>
<dbReference type="InterPro" id="IPR000504">
    <property type="entry name" value="RRM_dom"/>
</dbReference>
<dbReference type="Pfam" id="PF00076">
    <property type="entry name" value="RRM_1"/>
    <property type="match status" value="1"/>
</dbReference>
<reference evidence="8" key="2">
    <citation type="submission" date="2020-05" db="UniProtKB">
        <authorList>
            <consortium name="EnsemblMetazoa"/>
        </authorList>
    </citation>
    <scope>IDENTIFICATION</scope>
    <source>
        <strain evidence="8">MINIMUS1</strain>
    </source>
</reference>
<dbReference type="GO" id="GO:0071011">
    <property type="term" value="C:precatalytic spliceosome"/>
    <property type="evidence" value="ECO:0007669"/>
    <property type="project" value="TreeGrafter"/>
</dbReference>
<evidence type="ECO:0000259" key="7">
    <source>
        <dbReference type="PROSITE" id="PS50102"/>
    </source>
</evidence>
<dbReference type="VEuPathDB" id="VectorBase:AMIN006919"/>
<dbReference type="GO" id="GO:0003729">
    <property type="term" value="F:mRNA binding"/>
    <property type="evidence" value="ECO:0007669"/>
    <property type="project" value="TreeGrafter"/>
</dbReference>
<dbReference type="STRING" id="112268.A0A182W995"/>
<evidence type="ECO:0000313" key="8">
    <source>
        <dbReference type="EnsemblMetazoa" id="AMIN006919-PA"/>
    </source>
</evidence>
<dbReference type="EnsemblMetazoa" id="AMIN006919-RA">
    <property type="protein sequence ID" value="AMIN006919-PA"/>
    <property type="gene ID" value="AMIN006919"/>
</dbReference>
<name>A0A182W995_9DIPT</name>
<keyword evidence="3 6" id="KW-0694">RNA-binding</keyword>
<dbReference type="PROSITE" id="PS50102">
    <property type="entry name" value="RRM"/>
    <property type="match status" value="1"/>
</dbReference>
<dbReference type="InterPro" id="IPR035979">
    <property type="entry name" value="RBD_domain_sf"/>
</dbReference>
<evidence type="ECO:0000313" key="9">
    <source>
        <dbReference type="Proteomes" id="UP000075920"/>
    </source>
</evidence>
<evidence type="ECO:0000256" key="4">
    <source>
        <dbReference type="ARBA" id="ARBA00023242"/>
    </source>
</evidence>
<accession>A0A182W995</accession>
<dbReference type="PANTHER" id="PTHR13952">
    <property type="entry name" value="U1 SMALL NUCLEAR RIBONUCLEOPROTEIN 70 KD"/>
    <property type="match status" value="1"/>
</dbReference>
<dbReference type="AlphaFoldDB" id="A0A182W995"/>
<keyword evidence="9" id="KW-1185">Reference proteome</keyword>